<gene>
    <name evidence="6" type="ORF">DL89DRAFT_289826</name>
</gene>
<evidence type="ECO:0000256" key="1">
    <source>
        <dbReference type="ARBA" id="ARBA00022574"/>
    </source>
</evidence>
<keyword evidence="4" id="KW-0234">DNA repair</keyword>
<feature type="repeat" description="WD" evidence="5">
    <location>
        <begin position="279"/>
        <end position="320"/>
    </location>
</feature>
<dbReference type="SMART" id="SM00320">
    <property type="entry name" value="WD40"/>
    <property type="match status" value="5"/>
</dbReference>
<dbReference type="InterPro" id="IPR042238">
    <property type="entry name" value="Rad28/ERCC8/Ckn1/ATCSA-1"/>
</dbReference>
<evidence type="ECO:0000256" key="5">
    <source>
        <dbReference type="PROSITE-ProRule" id="PRU00221"/>
    </source>
</evidence>
<evidence type="ECO:0000256" key="4">
    <source>
        <dbReference type="ARBA" id="ARBA00023204"/>
    </source>
</evidence>
<dbReference type="Gene3D" id="2.130.10.10">
    <property type="entry name" value="YVTN repeat-like/Quinoprotein amine dehydrogenase"/>
    <property type="match status" value="1"/>
</dbReference>
<dbReference type="PANTHER" id="PTHR46202">
    <property type="entry name" value="DNA EXCISION REPAIR PROTEIN ERCC-8"/>
    <property type="match status" value="1"/>
</dbReference>
<feature type="repeat" description="WD" evidence="5">
    <location>
        <begin position="166"/>
        <end position="198"/>
    </location>
</feature>
<comment type="caution">
    <text evidence="6">The sequence shown here is derived from an EMBL/GenBank/DDBJ whole genome shotgun (WGS) entry which is preliminary data.</text>
</comment>
<dbReference type="AlphaFoldDB" id="A0A1Y1WM90"/>
<dbReference type="GO" id="GO:0000209">
    <property type="term" value="P:protein polyubiquitination"/>
    <property type="evidence" value="ECO:0007669"/>
    <property type="project" value="TreeGrafter"/>
</dbReference>
<dbReference type="Pfam" id="PF00400">
    <property type="entry name" value="WD40"/>
    <property type="match status" value="5"/>
</dbReference>
<name>A0A1Y1WM90_9FUNG</name>
<dbReference type="GO" id="GO:0006283">
    <property type="term" value="P:transcription-coupled nucleotide-excision repair"/>
    <property type="evidence" value="ECO:0007669"/>
    <property type="project" value="InterPro"/>
</dbReference>
<keyword evidence="1 5" id="KW-0853">WD repeat</keyword>
<dbReference type="GO" id="GO:0031464">
    <property type="term" value="C:Cul4A-RING E3 ubiquitin ligase complex"/>
    <property type="evidence" value="ECO:0007669"/>
    <property type="project" value="TreeGrafter"/>
</dbReference>
<dbReference type="OrthoDB" id="361494at2759"/>
<dbReference type="STRING" id="61395.A0A1Y1WM90"/>
<sequence>MRHIASTHILKTLALSETRGIARTHTAPIHWLSLDSIDSRYLLSGGADRSVHLLDLDANGDTKHMIKSMAQAACHDSAVSCVSWYAVDTGMFATSSYDGTVKVWDTNAMAVAASFDLNARVEMHAMSPTGAHALIAAATQAKSLRLGDLRTGAFAQELDIPMQMCVAWSPRDPFVLASGGQDGRVHLWDVRRADTHVSDFAAHTKCVNSLLFAEHGAQIASFGLDDKVSVWNVQDTAQQAVQMCRTSSQTDGSDLLFVPCEDRVVRVVDLAEGRIVAELHGHFDHPTCTAWRTGRMELYSGGSDSSVLVWTPAASQRLSAAQQAKRQDTWSDSD</sequence>
<evidence type="ECO:0000256" key="2">
    <source>
        <dbReference type="ARBA" id="ARBA00022737"/>
    </source>
</evidence>
<dbReference type="GO" id="GO:0000109">
    <property type="term" value="C:nucleotide-excision repair complex"/>
    <property type="evidence" value="ECO:0007669"/>
    <property type="project" value="TreeGrafter"/>
</dbReference>
<dbReference type="GO" id="GO:0043161">
    <property type="term" value="P:proteasome-mediated ubiquitin-dependent protein catabolic process"/>
    <property type="evidence" value="ECO:0007669"/>
    <property type="project" value="TreeGrafter"/>
</dbReference>
<feature type="repeat" description="WD" evidence="5">
    <location>
        <begin position="72"/>
        <end position="114"/>
    </location>
</feature>
<dbReference type="InterPro" id="IPR020472">
    <property type="entry name" value="WD40_PAC1"/>
</dbReference>
<protein>
    <submittedName>
        <fullName evidence="6">WD40 repeat-like protein</fullName>
    </submittedName>
</protein>
<dbReference type="SUPFAM" id="SSF50978">
    <property type="entry name" value="WD40 repeat-like"/>
    <property type="match status" value="1"/>
</dbReference>
<dbReference type="PROSITE" id="PS50082">
    <property type="entry name" value="WD_REPEATS_2"/>
    <property type="match status" value="4"/>
</dbReference>
<dbReference type="InterPro" id="IPR036322">
    <property type="entry name" value="WD40_repeat_dom_sf"/>
</dbReference>
<evidence type="ECO:0000256" key="3">
    <source>
        <dbReference type="ARBA" id="ARBA00022763"/>
    </source>
</evidence>
<dbReference type="RefSeq" id="XP_040747425.1">
    <property type="nucleotide sequence ID" value="XM_040890006.1"/>
</dbReference>
<organism evidence="6 7">
    <name type="scientific">Linderina pennispora</name>
    <dbReference type="NCBI Taxonomy" id="61395"/>
    <lineage>
        <taxon>Eukaryota</taxon>
        <taxon>Fungi</taxon>
        <taxon>Fungi incertae sedis</taxon>
        <taxon>Zoopagomycota</taxon>
        <taxon>Kickxellomycotina</taxon>
        <taxon>Kickxellomycetes</taxon>
        <taxon>Kickxellales</taxon>
        <taxon>Kickxellaceae</taxon>
        <taxon>Linderina</taxon>
    </lineage>
</organism>
<reference evidence="6 7" key="1">
    <citation type="submission" date="2016-07" db="EMBL/GenBank/DDBJ databases">
        <title>Pervasive Adenine N6-methylation of Active Genes in Fungi.</title>
        <authorList>
            <consortium name="DOE Joint Genome Institute"/>
            <person name="Mondo S.J."/>
            <person name="Dannebaum R.O."/>
            <person name="Kuo R.C."/>
            <person name="Labutti K."/>
            <person name="Haridas S."/>
            <person name="Kuo A."/>
            <person name="Salamov A."/>
            <person name="Ahrendt S.R."/>
            <person name="Lipzen A."/>
            <person name="Sullivan W."/>
            <person name="Andreopoulos W.B."/>
            <person name="Clum A."/>
            <person name="Lindquist E."/>
            <person name="Daum C."/>
            <person name="Ramamoorthy G.K."/>
            <person name="Gryganskyi A."/>
            <person name="Culley D."/>
            <person name="Magnuson J.K."/>
            <person name="James T.Y."/>
            <person name="O'Malley M.A."/>
            <person name="Stajich J.E."/>
            <person name="Spatafora J.W."/>
            <person name="Visel A."/>
            <person name="Grigoriev I.V."/>
        </authorList>
    </citation>
    <scope>NUCLEOTIDE SEQUENCE [LARGE SCALE GENOMIC DNA]</scope>
    <source>
        <strain evidence="6 7">ATCC 12442</strain>
    </source>
</reference>
<proteinExistence type="predicted"/>
<dbReference type="InterPro" id="IPR015943">
    <property type="entry name" value="WD40/YVTN_repeat-like_dom_sf"/>
</dbReference>
<dbReference type="PRINTS" id="PR00320">
    <property type="entry name" value="GPROTEINBRPT"/>
</dbReference>
<keyword evidence="2" id="KW-0677">Repeat</keyword>
<dbReference type="Proteomes" id="UP000193922">
    <property type="component" value="Unassembled WGS sequence"/>
</dbReference>
<accession>A0A1Y1WM90</accession>
<keyword evidence="3" id="KW-0227">DNA damage</keyword>
<evidence type="ECO:0000313" key="6">
    <source>
        <dbReference type="EMBL" id="ORX74214.1"/>
    </source>
</evidence>
<evidence type="ECO:0000313" key="7">
    <source>
        <dbReference type="Proteomes" id="UP000193922"/>
    </source>
</evidence>
<dbReference type="PROSITE" id="PS50294">
    <property type="entry name" value="WD_REPEATS_REGION"/>
    <property type="match status" value="2"/>
</dbReference>
<dbReference type="GeneID" id="63806654"/>
<keyword evidence="7" id="KW-1185">Reference proteome</keyword>
<dbReference type="EMBL" id="MCFD01000001">
    <property type="protein sequence ID" value="ORX74214.1"/>
    <property type="molecule type" value="Genomic_DNA"/>
</dbReference>
<dbReference type="InterPro" id="IPR001680">
    <property type="entry name" value="WD40_rpt"/>
</dbReference>
<feature type="repeat" description="WD" evidence="5">
    <location>
        <begin position="200"/>
        <end position="241"/>
    </location>
</feature>
<dbReference type="PANTHER" id="PTHR46202:SF1">
    <property type="entry name" value="DNA EXCISION REPAIR PROTEIN ERCC-8"/>
    <property type="match status" value="1"/>
</dbReference>